<dbReference type="InterPro" id="IPR038371">
    <property type="entry name" value="Cu_polyphenol_OxRdtase_sf"/>
</dbReference>
<accession>A0A8J3F216</accession>
<dbReference type="Proteomes" id="UP000619536">
    <property type="component" value="Unassembled WGS sequence"/>
</dbReference>
<comment type="similarity">
    <text evidence="3">Belongs to the purine nucleoside phosphorylase YfiH/LACC1 family.</text>
</comment>
<dbReference type="GO" id="GO:0016787">
    <property type="term" value="F:hydrolase activity"/>
    <property type="evidence" value="ECO:0007669"/>
    <property type="project" value="UniProtKB-KW"/>
</dbReference>
<dbReference type="PANTHER" id="PTHR30616:SF2">
    <property type="entry name" value="PURINE NUCLEOSIDE PHOSPHORYLASE LACC1"/>
    <property type="match status" value="1"/>
</dbReference>
<comment type="caution">
    <text evidence="12">The sequence shown here is derived from an EMBL/GenBank/DDBJ whole genome shotgun (WGS) entry which is preliminary data.</text>
</comment>
<comment type="catalytic activity">
    <reaction evidence="1">
        <text>inosine + phosphate = alpha-D-ribose 1-phosphate + hypoxanthine</text>
        <dbReference type="Rhea" id="RHEA:27646"/>
        <dbReference type="ChEBI" id="CHEBI:17368"/>
        <dbReference type="ChEBI" id="CHEBI:17596"/>
        <dbReference type="ChEBI" id="CHEBI:43474"/>
        <dbReference type="ChEBI" id="CHEBI:57720"/>
        <dbReference type="EC" id="2.4.2.1"/>
    </reaction>
    <physiologicalReaction direction="left-to-right" evidence="1">
        <dbReference type="Rhea" id="RHEA:27647"/>
    </physiologicalReaction>
</comment>
<keyword evidence="13" id="KW-1185">Reference proteome</keyword>
<evidence type="ECO:0000256" key="10">
    <source>
        <dbReference type="ARBA" id="ARBA00048968"/>
    </source>
</evidence>
<name>A0A8J3F216_9BIFI</name>
<organism evidence="12 13">
    <name type="scientific">Galliscardovia ingluviei</name>
    <dbReference type="NCBI Taxonomy" id="1769422"/>
    <lineage>
        <taxon>Bacteria</taxon>
        <taxon>Bacillati</taxon>
        <taxon>Actinomycetota</taxon>
        <taxon>Actinomycetes</taxon>
        <taxon>Bifidobacteriales</taxon>
        <taxon>Bifidobacteriaceae</taxon>
        <taxon>Galliscardovia</taxon>
    </lineage>
</organism>
<dbReference type="Gene3D" id="3.60.140.10">
    <property type="entry name" value="CNF1/YfiH-like putative cysteine hydrolases"/>
    <property type="match status" value="1"/>
</dbReference>
<dbReference type="RefSeq" id="WP_188355043.1">
    <property type="nucleotide sequence ID" value="NZ_BMDH01000002.1"/>
</dbReference>
<protein>
    <submittedName>
        <fullName evidence="12">Copper oxidase</fullName>
    </submittedName>
</protein>
<dbReference type="GO" id="GO:0017061">
    <property type="term" value="F:S-methyl-5-thioadenosine phosphorylase activity"/>
    <property type="evidence" value="ECO:0007669"/>
    <property type="project" value="UniProtKB-EC"/>
</dbReference>
<evidence type="ECO:0000256" key="2">
    <source>
        <dbReference type="ARBA" id="ARBA00003215"/>
    </source>
</evidence>
<dbReference type="Pfam" id="PF02578">
    <property type="entry name" value="Cu-oxidase_4"/>
    <property type="match status" value="1"/>
</dbReference>
<keyword evidence="5" id="KW-0479">Metal-binding</keyword>
<dbReference type="GO" id="GO:0005507">
    <property type="term" value="F:copper ion binding"/>
    <property type="evidence" value="ECO:0007669"/>
    <property type="project" value="TreeGrafter"/>
</dbReference>
<evidence type="ECO:0000256" key="7">
    <source>
        <dbReference type="ARBA" id="ARBA00022833"/>
    </source>
</evidence>
<comment type="catalytic activity">
    <reaction evidence="10">
        <text>adenosine + phosphate = alpha-D-ribose 1-phosphate + adenine</text>
        <dbReference type="Rhea" id="RHEA:27642"/>
        <dbReference type="ChEBI" id="CHEBI:16335"/>
        <dbReference type="ChEBI" id="CHEBI:16708"/>
        <dbReference type="ChEBI" id="CHEBI:43474"/>
        <dbReference type="ChEBI" id="CHEBI:57720"/>
        <dbReference type="EC" id="2.4.2.1"/>
    </reaction>
    <physiologicalReaction direction="left-to-right" evidence="10">
        <dbReference type="Rhea" id="RHEA:27643"/>
    </physiologicalReaction>
</comment>
<sequence length="337" mass="35740">MAEEFNAWNLPQHEDNEILDSASEPSHYEDGTPVAVTVPIILAPGVRVYYATRLGGVSQGPWATLNLGGHTGDSAEHVYANRVSFAQSIHAPLSLVTQVHGATVADADTIEATEVAYGFDGSDVVLPDGTTTARIEADAQVSVRSGIALGMFAADCLPLFLADPVTGIIGAAHCGRKGLVGGVIEATVAAMEAKGAQRGNIVATLGPSICGECYEVGDAIADSFEQRFPLTRTKTRFGGTGIDLAEAVRIDLAFAGVTKEVSSVPRVHAATEYLNEDEELTQICLQDNLGPEDLIERWNGVKHSLCTLENPLWHSHRRAARAGVSQEGRMLAVIVRD</sequence>
<evidence type="ECO:0000256" key="6">
    <source>
        <dbReference type="ARBA" id="ARBA00022801"/>
    </source>
</evidence>
<dbReference type="SUPFAM" id="SSF64438">
    <property type="entry name" value="CNF1/YfiH-like putative cysteine hydrolases"/>
    <property type="match status" value="1"/>
</dbReference>
<dbReference type="EMBL" id="BMDH01000002">
    <property type="protein sequence ID" value="GGI13971.1"/>
    <property type="molecule type" value="Genomic_DNA"/>
</dbReference>
<keyword evidence="7" id="KW-0862">Zinc</keyword>
<evidence type="ECO:0000256" key="8">
    <source>
        <dbReference type="ARBA" id="ARBA00023008"/>
    </source>
</evidence>
<evidence type="ECO:0000256" key="5">
    <source>
        <dbReference type="ARBA" id="ARBA00022723"/>
    </source>
</evidence>
<keyword evidence="6" id="KW-0378">Hydrolase</keyword>
<dbReference type="PANTHER" id="PTHR30616">
    <property type="entry name" value="UNCHARACTERIZED PROTEIN YFIH"/>
    <property type="match status" value="1"/>
</dbReference>
<proteinExistence type="inferred from homology"/>
<keyword evidence="4" id="KW-0808">Transferase</keyword>
<keyword evidence="8" id="KW-0186">Copper</keyword>
<evidence type="ECO:0000256" key="11">
    <source>
        <dbReference type="ARBA" id="ARBA00049893"/>
    </source>
</evidence>
<dbReference type="InterPro" id="IPR003730">
    <property type="entry name" value="Cu_polyphenol_OxRdtase"/>
</dbReference>
<comment type="catalytic activity">
    <reaction evidence="11">
        <text>S-methyl-5'-thioadenosine + phosphate = 5-(methylsulfanyl)-alpha-D-ribose 1-phosphate + adenine</text>
        <dbReference type="Rhea" id="RHEA:11852"/>
        <dbReference type="ChEBI" id="CHEBI:16708"/>
        <dbReference type="ChEBI" id="CHEBI:17509"/>
        <dbReference type="ChEBI" id="CHEBI:43474"/>
        <dbReference type="ChEBI" id="CHEBI:58533"/>
        <dbReference type="EC" id="2.4.2.28"/>
    </reaction>
    <physiologicalReaction direction="left-to-right" evidence="11">
        <dbReference type="Rhea" id="RHEA:11853"/>
    </physiologicalReaction>
</comment>
<comment type="catalytic activity">
    <reaction evidence="9">
        <text>adenosine + H2O + H(+) = inosine + NH4(+)</text>
        <dbReference type="Rhea" id="RHEA:24408"/>
        <dbReference type="ChEBI" id="CHEBI:15377"/>
        <dbReference type="ChEBI" id="CHEBI:15378"/>
        <dbReference type="ChEBI" id="CHEBI:16335"/>
        <dbReference type="ChEBI" id="CHEBI:17596"/>
        <dbReference type="ChEBI" id="CHEBI:28938"/>
        <dbReference type="EC" id="3.5.4.4"/>
    </reaction>
    <physiologicalReaction direction="left-to-right" evidence="9">
        <dbReference type="Rhea" id="RHEA:24409"/>
    </physiologicalReaction>
</comment>
<evidence type="ECO:0000256" key="1">
    <source>
        <dbReference type="ARBA" id="ARBA00000553"/>
    </source>
</evidence>
<gene>
    <name evidence="12" type="ORF">GCM10007377_08600</name>
</gene>
<evidence type="ECO:0000256" key="4">
    <source>
        <dbReference type="ARBA" id="ARBA00022679"/>
    </source>
</evidence>
<evidence type="ECO:0000256" key="9">
    <source>
        <dbReference type="ARBA" id="ARBA00047989"/>
    </source>
</evidence>
<reference evidence="12" key="2">
    <citation type="submission" date="2020-09" db="EMBL/GenBank/DDBJ databases">
        <authorList>
            <person name="Sun Q."/>
            <person name="Sedlacek I."/>
        </authorList>
    </citation>
    <scope>NUCLEOTIDE SEQUENCE</scope>
    <source>
        <strain evidence="12">CCM 8606</strain>
    </source>
</reference>
<reference evidence="12" key="1">
    <citation type="journal article" date="2014" name="Int. J. Syst. Evol. Microbiol.">
        <title>Complete genome sequence of Corynebacterium casei LMG S-19264T (=DSM 44701T), isolated from a smear-ripened cheese.</title>
        <authorList>
            <consortium name="US DOE Joint Genome Institute (JGI-PGF)"/>
            <person name="Walter F."/>
            <person name="Albersmeier A."/>
            <person name="Kalinowski J."/>
            <person name="Ruckert C."/>
        </authorList>
    </citation>
    <scope>NUCLEOTIDE SEQUENCE</scope>
    <source>
        <strain evidence="12">CCM 8606</strain>
    </source>
</reference>
<dbReference type="InterPro" id="IPR011324">
    <property type="entry name" value="Cytotoxic_necrot_fac-like_cat"/>
</dbReference>
<evidence type="ECO:0000313" key="13">
    <source>
        <dbReference type="Proteomes" id="UP000619536"/>
    </source>
</evidence>
<dbReference type="CDD" id="cd16833">
    <property type="entry name" value="YfiH"/>
    <property type="match status" value="1"/>
</dbReference>
<dbReference type="AlphaFoldDB" id="A0A8J3F216"/>
<evidence type="ECO:0000313" key="12">
    <source>
        <dbReference type="EMBL" id="GGI13971.1"/>
    </source>
</evidence>
<evidence type="ECO:0000256" key="3">
    <source>
        <dbReference type="ARBA" id="ARBA00007353"/>
    </source>
</evidence>
<comment type="function">
    <text evidence="2">Purine nucleoside enzyme that catalyzes the phosphorolysis of adenosine and inosine nucleosides, yielding D-ribose 1-phosphate and the respective free bases, adenine and hypoxanthine. Also catalyzes the phosphorolysis of S-methyl-5'-thioadenosine into adenine and S-methyl-5-thio-alpha-D-ribose 1-phosphate. Also has adenosine deaminase activity.</text>
</comment>